<sequence>MLELLARPSCGGRMEEFQEADVLWTWPMPDTPTPSPEEGSYDLAAAAYELYEYDAAAVIDFSCDEPFSKPVAAWSASSTTSSTLSALLSSDNGGGFFLSGPSTVSATGLGLDAAEEFLEADVLWPDPDTADDDTAGFLWRRRRSRSRRVEEAAASAAAAVFCGQREGCSGPLVASSPIDIPMAARGAAAAARRRRP</sequence>
<reference evidence="1" key="2">
    <citation type="submission" date="2019-07" db="EMBL/GenBank/DDBJ databases">
        <authorList>
            <person name="Seetharam A."/>
            <person name="Woodhouse M."/>
            <person name="Cannon E."/>
        </authorList>
    </citation>
    <scope>NUCLEOTIDE SEQUENCE [LARGE SCALE GENOMIC DNA]</scope>
    <source>
        <strain evidence="1">cv. B73</strain>
    </source>
</reference>
<keyword evidence="2" id="KW-1185">Reference proteome</keyword>
<dbReference type="InParanoid" id="A0A804QQM5"/>
<evidence type="ECO:0000313" key="2">
    <source>
        <dbReference type="Proteomes" id="UP000007305"/>
    </source>
</evidence>
<protein>
    <submittedName>
        <fullName evidence="1">Uncharacterized protein</fullName>
    </submittedName>
</protein>
<dbReference type="AlphaFoldDB" id="A0A804QQM5"/>
<name>A0A804QQM5_MAIZE</name>
<evidence type="ECO:0000313" key="1">
    <source>
        <dbReference type="EnsemblPlants" id="Zm00001eb353290_P001"/>
    </source>
</evidence>
<dbReference type="Proteomes" id="UP000007305">
    <property type="component" value="Chromosome 8"/>
</dbReference>
<reference evidence="1" key="3">
    <citation type="submission" date="2021-05" db="UniProtKB">
        <authorList>
            <consortium name="EnsemblPlants"/>
        </authorList>
    </citation>
    <scope>IDENTIFICATION</scope>
    <source>
        <strain evidence="1">cv. B73</strain>
    </source>
</reference>
<dbReference type="EnsemblPlants" id="Zm00001eb353290_T001">
    <property type="protein sequence ID" value="Zm00001eb353290_P001"/>
    <property type="gene ID" value="Zm00001eb353290"/>
</dbReference>
<dbReference type="Gramene" id="Zm00001eb353290_T001">
    <property type="protein sequence ID" value="Zm00001eb353290_P001"/>
    <property type="gene ID" value="Zm00001eb353290"/>
</dbReference>
<proteinExistence type="predicted"/>
<organism evidence="1 2">
    <name type="scientific">Zea mays</name>
    <name type="common">Maize</name>
    <dbReference type="NCBI Taxonomy" id="4577"/>
    <lineage>
        <taxon>Eukaryota</taxon>
        <taxon>Viridiplantae</taxon>
        <taxon>Streptophyta</taxon>
        <taxon>Embryophyta</taxon>
        <taxon>Tracheophyta</taxon>
        <taxon>Spermatophyta</taxon>
        <taxon>Magnoliopsida</taxon>
        <taxon>Liliopsida</taxon>
        <taxon>Poales</taxon>
        <taxon>Poaceae</taxon>
        <taxon>PACMAD clade</taxon>
        <taxon>Panicoideae</taxon>
        <taxon>Andropogonodae</taxon>
        <taxon>Andropogoneae</taxon>
        <taxon>Tripsacinae</taxon>
        <taxon>Zea</taxon>
    </lineage>
</organism>
<accession>A0A804QQM5</accession>
<reference evidence="2" key="1">
    <citation type="journal article" date="2009" name="Science">
        <title>The B73 maize genome: complexity, diversity, and dynamics.</title>
        <authorList>
            <person name="Schnable P.S."/>
            <person name="Ware D."/>
            <person name="Fulton R.S."/>
            <person name="Stein J.C."/>
            <person name="Wei F."/>
            <person name="Pasternak S."/>
            <person name="Liang C."/>
            <person name="Zhang J."/>
            <person name="Fulton L."/>
            <person name="Graves T.A."/>
            <person name="Minx P."/>
            <person name="Reily A.D."/>
            <person name="Courtney L."/>
            <person name="Kruchowski S.S."/>
            <person name="Tomlinson C."/>
            <person name="Strong C."/>
            <person name="Delehaunty K."/>
            <person name="Fronick C."/>
            <person name="Courtney B."/>
            <person name="Rock S.M."/>
            <person name="Belter E."/>
            <person name="Du F."/>
            <person name="Kim K."/>
            <person name="Abbott R.M."/>
            <person name="Cotton M."/>
            <person name="Levy A."/>
            <person name="Marchetto P."/>
            <person name="Ochoa K."/>
            <person name="Jackson S.M."/>
            <person name="Gillam B."/>
            <person name="Chen W."/>
            <person name="Yan L."/>
            <person name="Higginbotham J."/>
            <person name="Cardenas M."/>
            <person name="Waligorski J."/>
            <person name="Applebaum E."/>
            <person name="Phelps L."/>
            <person name="Falcone J."/>
            <person name="Kanchi K."/>
            <person name="Thane T."/>
            <person name="Scimone A."/>
            <person name="Thane N."/>
            <person name="Henke J."/>
            <person name="Wang T."/>
            <person name="Ruppert J."/>
            <person name="Shah N."/>
            <person name="Rotter K."/>
            <person name="Hodges J."/>
            <person name="Ingenthron E."/>
            <person name="Cordes M."/>
            <person name="Kohlberg S."/>
            <person name="Sgro J."/>
            <person name="Delgado B."/>
            <person name="Mead K."/>
            <person name="Chinwalla A."/>
            <person name="Leonard S."/>
            <person name="Crouse K."/>
            <person name="Collura K."/>
            <person name="Kudrna D."/>
            <person name="Currie J."/>
            <person name="He R."/>
            <person name="Angelova A."/>
            <person name="Rajasekar S."/>
            <person name="Mueller T."/>
            <person name="Lomeli R."/>
            <person name="Scara G."/>
            <person name="Ko A."/>
            <person name="Delaney K."/>
            <person name="Wissotski M."/>
            <person name="Lopez G."/>
            <person name="Campos D."/>
            <person name="Braidotti M."/>
            <person name="Ashley E."/>
            <person name="Golser W."/>
            <person name="Kim H."/>
            <person name="Lee S."/>
            <person name="Lin J."/>
            <person name="Dujmic Z."/>
            <person name="Kim W."/>
            <person name="Talag J."/>
            <person name="Zuccolo A."/>
            <person name="Fan C."/>
            <person name="Sebastian A."/>
            <person name="Kramer M."/>
            <person name="Spiegel L."/>
            <person name="Nascimento L."/>
            <person name="Zutavern T."/>
            <person name="Miller B."/>
            <person name="Ambroise C."/>
            <person name="Muller S."/>
            <person name="Spooner W."/>
            <person name="Narechania A."/>
            <person name="Ren L."/>
            <person name="Wei S."/>
            <person name="Kumari S."/>
            <person name="Faga B."/>
            <person name="Levy M.J."/>
            <person name="McMahan L."/>
            <person name="Van Buren P."/>
            <person name="Vaughn M.W."/>
            <person name="Ying K."/>
            <person name="Yeh C.-T."/>
            <person name="Emrich S.J."/>
            <person name="Jia Y."/>
            <person name="Kalyanaraman A."/>
            <person name="Hsia A.-P."/>
            <person name="Barbazuk W.B."/>
            <person name="Baucom R.S."/>
            <person name="Brutnell T.P."/>
            <person name="Carpita N.C."/>
            <person name="Chaparro C."/>
            <person name="Chia J.-M."/>
            <person name="Deragon J.-M."/>
            <person name="Estill J.C."/>
            <person name="Fu Y."/>
            <person name="Jeddeloh J.A."/>
            <person name="Han Y."/>
            <person name="Lee H."/>
            <person name="Li P."/>
            <person name="Lisch D.R."/>
            <person name="Liu S."/>
            <person name="Liu Z."/>
            <person name="Nagel D.H."/>
            <person name="McCann M.C."/>
            <person name="SanMiguel P."/>
            <person name="Myers A.M."/>
            <person name="Nettleton D."/>
            <person name="Nguyen J."/>
            <person name="Penning B.W."/>
            <person name="Ponnala L."/>
            <person name="Schneider K.L."/>
            <person name="Schwartz D.C."/>
            <person name="Sharma A."/>
            <person name="Soderlund C."/>
            <person name="Springer N.M."/>
            <person name="Sun Q."/>
            <person name="Wang H."/>
            <person name="Waterman M."/>
            <person name="Westerman R."/>
            <person name="Wolfgruber T.K."/>
            <person name="Yang L."/>
            <person name="Yu Y."/>
            <person name="Zhang L."/>
            <person name="Zhou S."/>
            <person name="Zhu Q."/>
            <person name="Bennetzen J.L."/>
            <person name="Dawe R.K."/>
            <person name="Jiang J."/>
            <person name="Jiang N."/>
            <person name="Presting G.G."/>
            <person name="Wessler S.R."/>
            <person name="Aluru S."/>
            <person name="Martienssen R.A."/>
            <person name="Clifton S.W."/>
            <person name="McCombie W.R."/>
            <person name="Wing R.A."/>
            <person name="Wilson R.K."/>
        </authorList>
    </citation>
    <scope>NUCLEOTIDE SEQUENCE [LARGE SCALE GENOMIC DNA]</scope>
    <source>
        <strain evidence="2">cv. B73</strain>
    </source>
</reference>